<dbReference type="EMBL" id="BAABNP010000011">
    <property type="protein sequence ID" value="GAA5341593.1"/>
    <property type="molecule type" value="Genomic_DNA"/>
</dbReference>
<feature type="region of interest" description="Disordered" evidence="1">
    <location>
        <begin position="74"/>
        <end position="93"/>
    </location>
</feature>
<keyword evidence="3" id="KW-1185">Reference proteome</keyword>
<organism evidence="2 3">
    <name type="scientific">Brevibacterium ammoniilyticum</name>
    <dbReference type="NCBI Taxonomy" id="1046555"/>
    <lineage>
        <taxon>Bacteria</taxon>
        <taxon>Bacillati</taxon>
        <taxon>Actinomycetota</taxon>
        <taxon>Actinomycetes</taxon>
        <taxon>Micrococcales</taxon>
        <taxon>Brevibacteriaceae</taxon>
        <taxon>Brevibacterium</taxon>
    </lineage>
</organism>
<evidence type="ECO:0000256" key="1">
    <source>
        <dbReference type="SAM" id="MobiDB-lite"/>
    </source>
</evidence>
<reference evidence="2 3" key="1">
    <citation type="submission" date="2024-02" db="EMBL/GenBank/DDBJ databases">
        <title>Characterization of antibiotic resistant novel bacterial strains and their environmental applications.</title>
        <authorList>
            <person name="Manzoor S."/>
            <person name="Abbas S."/>
            <person name="Arshad M."/>
            <person name="Li W.J."/>
            <person name="Ahmed I."/>
        </authorList>
    </citation>
    <scope>NUCLEOTIDE SEQUENCE [LARGE SCALE GENOMIC DNA]</scope>
    <source>
        <strain evidence="2 3">KACC 15558</strain>
    </source>
</reference>
<evidence type="ECO:0000313" key="2">
    <source>
        <dbReference type="EMBL" id="GAA5341593.1"/>
    </source>
</evidence>
<gene>
    <name evidence="2" type="ORF">KACC15558_26340</name>
</gene>
<sequence length="169" mass="19418">MDMSDLDGLSEYRPEVPWRVVALDVGLRRLQQRFDEDIDLDDRDEPLTDDDRDIEWTYALYPVDSLSPRLLINERYPDPDQQGSDEASRWPSAWQWRSQVGGAAEDGQYQWVTVTGGQVDCANVDELLTVAEEWAKTVHELIGSDPTRQSLTLKTTMQQHRDQGRPLAE</sequence>
<protein>
    <submittedName>
        <fullName evidence="2">Uncharacterized protein</fullName>
    </submittedName>
</protein>
<proteinExistence type="predicted"/>
<accession>A0ABP9U1V1</accession>
<comment type="caution">
    <text evidence="2">The sequence shown here is derived from an EMBL/GenBank/DDBJ whole genome shotgun (WGS) entry which is preliminary data.</text>
</comment>
<name>A0ABP9U1V1_9MICO</name>
<evidence type="ECO:0000313" key="3">
    <source>
        <dbReference type="Proteomes" id="UP001498935"/>
    </source>
</evidence>
<dbReference type="Proteomes" id="UP001498935">
    <property type="component" value="Unassembled WGS sequence"/>
</dbReference>